<dbReference type="PANTHER" id="PTHR10589:SF16">
    <property type="entry name" value="UBIQUITIN CARBOXYL-TERMINAL HYDROLASE ISOZYME L5"/>
    <property type="match status" value="1"/>
</dbReference>
<dbReference type="InterPro" id="IPR001578">
    <property type="entry name" value="Peptidase_C12_UCH"/>
</dbReference>
<dbReference type="PROSITE" id="PS52048">
    <property type="entry name" value="UCH_DOMAIN"/>
    <property type="match status" value="1"/>
</dbReference>
<evidence type="ECO:0000259" key="9">
    <source>
        <dbReference type="PROSITE" id="PS52048"/>
    </source>
</evidence>
<dbReference type="Proteomes" id="UP001304243">
    <property type="component" value="Unassembled WGS sequence"/>
</dbReference>
<comment type="caution">
    <text evidence="10">The sequence shown here is derived from an EMBL/GenBank/DDBJ whole genome shotgun (WGS) entry which is preliminary data.</text>
</comment>
<evidence type="ECO:0000313" key="11">
    <source>
        <dbReference type="Proteomes" id="UP001304243"/>
    </source>
</evidence>
<dbReference type="AlphaFoldDB" id="A0AAN7DG81"/>
<organism evidence="10 11">
    <name type="scientific">Mucor velutinosus</name>
    <dbReference type="NCBI Taxonomy" id="708070"/>
    <lineage>
        <taxon>Eukaryota</taxon>
        <taxon>Fungi</taxon>
        <taxon>Fungi incertae sedis</taxon>
        <taxon>Mucoromycota</taxon>
        <taxon>Mucoromycotina</taxon>
        <taxon>Mucoromycetes</taxon>
        <taxon>Mucorales</taxon>
        <taxon>Mucorineae</taxon>
        <taxon>Mucoraceae</taxon>
        <taxon>Mucor</taxon>
    </lineage>
</organism>
<dbReference type="GO" id="GO:0006511">
    <property type="term" value="P:ubiquitin-dependent protein catabolic process"/>
    <property type="evidence" value="ECO:0007669"/>
    <property type="project" value="UniProtKB-UniRule"/>
</dbReference>
<evidence type="ECO:0000313" key="10">
    <source>
        <dbReference type="EMBL" id="KAK4516238.1"/>
    </source>
</evidence>
<keyword evidence="7 8" id="KW-0788">Thiol protease</keyword>
<keyword evidence="4 8" id="KW-0645">Protease</keyword>
<dbReference type="Gene3D" id="3.40.532.10">
    <property type="entry name" value="Peptidase C12, ubiquitin carboxyl-terminal hydrolase"/>
    <property type="match status" value="1"/>
</dbReference>
<protein>
    <recommendedName>
        <fullName evidence="3 8">ubiquitinyl hydrolase 1</fullName>
        <ecNumber evidence="3 8">3.4.19.12</ecNumber>
    </recommendedName>
</protein>
<dbReference type="Pfam" id="PF01088">
    <property type="entry name" value="Peptidase_C12"/>
    <property type="match status" value="1"/>
</dbReference>
<proteinExistence type="inferred from homology"/>
<dbReference type="GO" id="GO:0004843">
    <property type="term" value="F:cysteine-type deubiquitinase activity"/>
    <property type="evidence" value="ECO:0007669"/>
    <property type="project" value="UniProtKB-UniRule"/>
</dbReference>
<feature type="active site" description="Nucleophile" evidence="8">
    <location>
        <position position="89"/>
    </location>
</feature>
<dbReference type="GeneID" id="89954894"/>
<evidence type="ECO:0000256" key="6">
    <source>
        <dbReference type="ARBA" id="ARBA00022801"/>
    </source>
</evidence>
<dbReference type="EMBL" id="JASEJX010000014">
    <property type="protein sequence ID" value="KAK4516238.1"/>
    <property type="molecule type" value="Genomic_DNA"/>
</dbReference>
<dbReference type="PANTHER" id="PTHR10589">
    <property type="entry name" value="UBIQUITIN CARBOXYL-TERMINAL HYDROLASE"/>
    <property type="match status" value="1"/>
</dbReference>
<sequence>MNTHLEKWALIPSDPAIFEDMIQQYGIEEVRVEEVFALDLLDDDKDNTDIHGLIFISRYVEEELPTNFEQADPLAKDIVFTAQVVTNICATLALLAVLLNANINKGHILNNFLRFTEGFSSIDRGMCLGYCQEIRSIHDAYAGNAYHIAEDAMDVSTGHGNANCDVVDTENYHYISYIYKNGFVWELDGLKNQPLRLQGCTHEEWITRVKPIIQQRMQDRVDVSLMAITKDNYHAKLKQKNAFNSYLRLSKEVVRKRLAKSTLPRYKKAFFQIINEADTQYHDTMKDIWISMYSQNYTAAEAKIDAFAMEINPFNRQVDQLTAERERAKANSTRQKFDYFPFVQAFFKSSFQYNLLHDPLILAKRKSVEKKATEIPTNKSTLIKRKPTKKTATKVP</sequence>
<reference evidence="10 11" key="1">
    <citation type="submission" date="2022-11" db="EMBL/GenBank/DDBJ databases">
        <title>Mucor velutinosus strain NIH1002 WGS.</title>
        <authorList>
            <person name="Subramanian P."/>
            <person name="Mullikin J.C."/>
            <person name="Segre J.A."/>
            <person name="Zelazny A.M."/>
        </authorList>
    </citation>
    <scope>NUCLEOTIDE SEQUENCE [LARGE SCALE GENOMIC DNA]</scope>
    <source>
        <strain evidence="10 11">NIH1002</strain>
    </source>
</reference>
<comment type="similarity">
    <text evidence="2 8">Belongs to the peptidase C12 family.</text>
</comment>
<dbReference type="RefSeq" id="XP_064682904.1">
    <property type="nucleotide sequence ID" value="XM_064830402.1"/>
</dbReference>
<dbReference type="InterPro" id="IPR036959">
    <property type="entry name" value="Peptidase_C12_UCH_sf"/>
</dbReference>
<dbReference type="SUPFAM" id="SSF54001">
    <property type="entry name" value="Cysteine proteinases"/>
    <property type="match status" value="1"/>
</dbReference>
<evidence type="ECO:0000256" key="4">
    <source>
        <dbReference type="ARBA" id="ARBA00022670"/>
    </source>
</evidence>
<keyword evidence="5 8" id="KW-0833">Ubl conjugation pathway</keyword>
<feature type="active site" description="Proton donor" evidence="8">
    <location>
        <position position="173"/>
    </location>
</feature>
<dbReference type="GO" id="GO:0016579">
    <property type="term" value="P:protein deubiquitination"/>
    <property type="evidence" value="ECO:0007669"/>
    <property type="project" value="TreeGrafter"/>
</dbReference>
<feature type="site" description="Important for enzyme activity" evidence="8">
    <location>
        <position position="188"/>
    </location>
</feature>
<keyword evidence="11" id="KW-1185">Reference proteome</keyword>
<gene>
    <name evidence="10" type="ORF">ATC70_011208</name>
</gene>
<evidence type="ECO:0000256" key="5">
    <source>
        <dbReference type="ARBA" id="ARBA00022786"/>
    </source>
</evidence>
<feature type="domain" description="UCH catalytic" evidence="9">
    <location>
        <begin position="7"/>
        <end position="230"/>
    </location>
</feature>
<evidence type="ECO:0000256" key="2">
    <source>
        <dbReference type="ARBA" id="ARBA00009326"/>
    </source>
</evidence>
<comment type="catalytic activity">
    <reaction evidence="1 8">
        <text>Thiol-dependent hydrolysis of ester, thioester, amide, peptide and isopeptide bonds formed by the C-terminal Gly of ubiquitin (a 76-residue protein attached to proteins as an intracellular targeting signal).</text>
        <dbReference type="EC" id="3.4.19.12"/>
    </reaction>
</comment>
<dbReference type="EC" id="3.4.19.12" evidence="3 8"/>
<feature type="site" description="Transition state stabilizer" evidence="8">
    <location>
        <position position="83"/>
    </location>
</feature>
<accession>A0AAN7DG81</accession>
<evidence type="ECO:0000256" key="1">
    <source>
        <dbReference type="ARBA" id="ARBA00000707"/>
    </source>
</evidence>
<evidence type="ECO:0000256" key="3">
    <source>
        <dbReference type="ARBA" id="ARBA00012759"/>
    </source>
</evidence>
<evidence type="ECO:0000256" key="8">
    <source>
        <dbReference type="PROSITE-ProRule" id="PRU01393"/>
    </source>
</evidence>
<name>A0AAN7DG81_9FUNG</name>
<keyword evidence="6 8" id="KW-0378">Hydrolase</keyword>
<dbReference type="GO" id="GO:0005737">
    <property type="term" value="C:cytoplasm"/>
    <property type="evidence" value="ECO:0007669"/>
    <property type="project" value="TreeGrafter"/>
</dbReference>
<evidence type="ECO:0000256" key="7">
    <source>
        <dbReference type="ARBA" id="ARBA00022807"/>
    </source>
</evidence>
<dbReference type="InterPro" id="IPR038765">
    <property type="entry name" value="Papain-like_cys_pep_sf"/>
</dbReference>